<evidence type="ECO:0000313" key="1">
    <source>
        <dbReference type="EMBL" id="PQQ11260.1"/>
    </source>
</evidence>
<dbReference type="EMBL" id="PJQY01000406">
    <property type="protein sequence ID" value="PQQ11260.1"/>
    <property type="molecule type" value="Genomic_DNA"/>
</dbReference>
<reference evidence="1 2" key="1">
    <citation type="submission" date="2018-02" db="EMBL/GenBank/DDBJ databases">
        <title>Draft genome of wild Prunus yedoensis var. nudiflora.</title>
        <authorList>
            <person name="Baek S."/>
            <person name="Kim J.-H."/>
            <person name="Choi K."/>
            <person name="Kim G.-B."/>
            <person name="Cho A."/>
            <person name="Jang H."/>
            <person name="Shin C.-H."/>
            <person name="Yu H.-J."/>
            <person name="Mun J.-H."/>
        </authorList>
    </citation>
    <scope>NUCLEOTIDE SEQUENCE [LARGE SCALE GENOMIC DNA]</scope>
    <source>
        <strain evidence="2">cv. Jeju island</strain>
        <tissue evidence="1">Leaf</tissue>
    </source>
</reference>
<dbReference type="AlphaFoldDB" id="A0A314YXN6"/>
<sequence>MERNGCVAEKRCGLILMALSNGIPNFTMLEMNDRSHKRFKQYVSKFSTANQLRGGTILLGTPSSNLSNK</sequence>
<dbReference type="Proteomes" id="UP000250321">
    <property type="component" value="Unassembled WGS sequence"/>
</dbReference>
<proteinExistence type="predicted"/>
<accession>A0A314YXN6</accession>
<organism evidence="1 2">
    <name type="scientific">Prunus yedoensis var. nudiflora</name>
    <dbReference type="NCBI Taxonomy" id="2094558"/>
    <lineage>
        <taxon>Eukaryota</taxon>
        <taxon>Viridiplantae</taxon>
        <taxon>Streptophyta</taxon>
        <taxon>Embryophyta</taxon>
        <taxon>Tracheophyta</taxon>
        <taxon>Spermatophyta</taxon>
        <taxon>Magnoliopsida</taxon>
        <taxon>eudicotyledons</taxon>
        <taxon>Gunneridae</taxon>
        <taxon>Pentapetalae</taxon>
        <taxon>rosids</taxon>
        <taxon>fabids</taxon>
        <taxon>Rosales</taxon>
        <taxon>Rosaceae</taxon>
        <taxon>Amygdaloideae</taxon>
        <taxon>Amygdaleae</taxon>
        <taxon>Prunus</taxon>
    </lineage>
</organism>
<comment type="caution">
    <text evidence="1">The sequence shown here is derived from an EMBL/GenBank/DDBJ whole genome shotgun (WGS) entry which is preliminary data.</text>
</comment>
<name>A0A314YXN6_PRUYE</name>
<gene>
    <name evidence="1" type="ORF">Pyn_06297</name>
</gene>
<keyword evidence="2" id="KW-1185">Reference proteome</keyword>
<evidence type="ECO:0000313" key="2">
    <source>
        <dbReference type="Proteomes" id="UP000250321"/>
    </source>
</evidence>
<protein>
    <submittedName>
        <fullName evidence="1">Uncharacterized protein</fullName>
    </submittedName>
</protein>